<dbReference type="AlphaFoldDB" id="A0A8S1J023"/>
<dbReference type="PANTHER" id="PTHR44196">
    <property type="entry name" value="DEHYDROGENASE/REDUCTASE SDR FAMILY MEMBER 7B"/>
    <property type="match status" value="1"/>
</dbReference>
<dbReference type="OrthoDB" id="1933717at2759"/>
<evidence type="ECO:0000256" key="2">
    <source>
        <dbReference type="ARBA" id="ARBA00023002"/>
    </source>
</evidence>
<dbReference type="Gene3D" id="3.40.50.720">
    <property type="entry name" value="NAD(P)-binding Rossmann-like Domain"/>
    <property type="match status" value="1"/>
</dbReference>
<dbReference type="SMART" id="SM00822">
    <property type="entry name" value="PKS_KR"/>
    <property type="match status" value="1"/>
</dbReference>
<dbReference type="GO" id="GO:0016491">
    <property type="term" value="F:oxidoreductase activity"/>
    <property type="evidence" value="ECO:0007669"/>
    <property type="project" value="UniProtKB-KW"/>
</dbReference>
<proteinExistence type="inferred from homology"/>
<feature type="domain" description="Ketoreductase" evidence="5">
    <location>
        <begin position="6"/>
        <end position="185"/>
    </location>
</feature>
<comment type="function">
    <text evidence="3">Putative oxidoreductase.</text>
</comment>
<dbReference type="InterPro" id="IPR020904">
    <property type="entry name" value="Sc_DH/Rdtase_CS"/>
</dbReference>
<dbReference type="InterPro" id="IPR036291">
    <property type="entry name" value="NAD(P)-bd_dom_sf"/>
</dbReference>
<reference evidence="6" key="1">
    <citation type="submission" date="2020-12" db="EMBL/GenBank/DDBJ databases">
        <authorList>
            <person name="Iha C."/>
        </authorList>
    </citation>
    <scope>NUCLEOTIDE SEQUENCE</scope>
</reference>
<comment type="similarity">
    <text evidence="1 4">Belongs to the short-chain dehydrogenases/reductases (SDR) family.</text>
</comment>
<dbReference type="InterPro" id="IPR057326">
    <property type="entry name" value="KR_dom"/>
</dbReference>
<evidence type="ECO:0000313" key="6">
    <source>
        <dbReference type="EMBL" id="CAD7700949.1"/>
    </source>
</evidence>
<accession>A0A8S1J023</accession>
<name>A0A8S1J023_9CHLO</name>
<dbReference type="PRINTS" id="PR00080">
    <property type="entry name" value="SDRFAMILY"/>
</dbReference>
<keyword evidence="2" id="KW-0560">Oxidoreductase</keyword>
<gene>
    <name evidence="6" type="ORF">OSTQU699_LOCUS6308</name>
</gene>
<dbReference type="CDD" id="cd05233">
    <property type="entry name" value="SDR_c"/>
    <property type="match status" value="1"/>
</dbReference>
<dbReference type="PANTHER" id="PTHR44196:SF1">
    <property type="entry name" value="DEHYDROGENASE_REDUCTASE SDR FAMILY MEMBER 7B"/>
    <property type="match status" value="1"/>
</dbReference>
<evidence type="ECO:0000259" key="5">
    <source>
        <dbReference type="SMART" id="SM00822"/>
    </source>
</evidence>
<comment type="caution">
    <text evidence="6">The sequence shown here is derived from an EMBL/GenBank/DDBJ whole genome shotgun (WGS) entry which is preliminary data.</text>
</comment>
<dbReference type="PROSITE" id="PS00061">
    <property type="entry name" value="ADH_SHORT"/>
    <property type="match status" value="1"/>
</dbReference>
<evidence type="ECO:0000256" key="1">
    <source>
        <dbReference type="ARBA" id="ARBA00006484"/>
    </source>
</evidence>
<evidence type="ECO:0000256" key="4">
    <source>
        <dbReference type="RuleBase" id="RU000363"/>
    </source>
</evidence>
<dbReference type="EMBL" id="CAJHUC010001393">
    <property type="protein sequence ID" value="CAD7700949.1"/>
    <property type="molecule type" value="Genomic_DNA"/>
</dbReference>
<dbReference type="FunFam" id="3.40.50.720:FF:000084">
    <property type="entry name" value="Short-chain dehydrogenase reductase"/>
    <property type="match status" value="1"/>
</dbReference>
<protein>
    <recommendedName>
        <fullName evidence="5">Ketoreductase domain-containing protein</fullName>
    </recommendedName>
</protein>
<dbReference type="Proteomes" id="UP000708148">
    <property type="component" value="Unassembled WGS sequence"/>
</dbReference>
<dbReference type="PIRSF" id="PIRSF000126">
    <property type="entry name" value="11-beta-HSD1"/>
    <property type="match status" value="1"/>
</dbReference>
<dbReference type="PRINTS" id="PR00081">
    <property type="entry name" value="GDHRDH"/>
</dbReference>
<sequence>MTSTQKVALVTGASAGIGRTVAVRLADSGYSVVLAARSKDRLDELQEQISAAGQTALAVACDVSDPNDLTSLHQQAVEQFGRIDVLVNNAGVECFEHFEEIEFDRILQTIEVNLTGAILLTRLVIPTMLEQQSGCIINMASTAGRHCPAFGAVYGATKSALIGFTEGLRGEFLNRGISATAICPGFTQDGGIYDRMVEKTGRQTSSALGGTTADAVAAAVLRCIESQAPEVILNWPPMRPVLVLKQLFPRLGEKIALSVSRRFTQRVADATRD</sequence>
<dbReference type="GO" id="GO:0016020">
    <property type="term" value="C:membrane"/>
    <property type="evidence" value="ECO:0007669"/>
    <property type="project" value="TreeGrafter"/>
</dbReference>
<dbReference type="SUPFAM" id="SSF51735">
    <property type="entry name" value="NAD(P)-binding Rossmann-fold domains"/>
    <property type="match status" value="1"/>
</dbReference>
<dbReference type="InterPro" id="IPR002347">
    <property type="entry name" value="SDR_fam"/>
</dbReference>
<keyword evidence="7" id="KW-1185">Reference proteome</keyword>
<evidence type="ECO:0000256" key="3">
    <source>
        <dbReference type="ARBA" id="ARBA00037096"/>
    </source>
</evidence>
<evidence type="ECO:0000313" key="7">
    <source>
        <dbReference type="Proteomes" id="UP000708148"/>
    </source>
</evidence>
<organism evidence="6 7">
    <name type="scientific">Ostreobium quekettii</name>
    <dbReference type="NCBI Taxonomy" id="121088"/>
    <lineage>
        <taxon>Eukaryota</taxon>
        <taxon>Viridiplantae</taxon>
        <taxon>Chlorophyta</taxon>
        <taxon>core chlorophytes</taxon>
        <taxon>Ulvophyceae</taxon>
        <taxon>TCBD clade</taxon>
        <taxon>Bryopsidales</taxon>
        <taxon>Ostreobineae</taxon>
        <taxon>Ostreobiaceae</taxon>
        <taxon>Ostreobium</taxon>
    </lineage>
</organism>
<dbReference type="Pfam" id="PF00106">
    <property type="entry name" value="adh_short"/>
    <property type="match status" value="1"/>
</dbReference>